<dbReference type="EMBL" id="SRJC01000004">
    <property type="protein sequence ID" value="TGB01958.1"/>
    <property type="molecule type" value="Genomic_DNA"/>
</dbReference>
<evidence type="ECO:0000313" key="4">
    <source>
        <dbReference type="Proteomes" id="UP000297982"/>
    </source>
</evidence>
<gene>
    <name evidence="3" type="ORF">E4663_15105</name>
</gene>
<protein>
    <recommendedName>
        <fullName evidence="5">CBS domain-containing protein</fullName>
    </recommendedName>
</protein>
<dbReference type="Pfam" id="PF03445">
    <property type="entry name" value="DUF294"/>
    <property type="match status" value="1"/>
</dbReference>
<dbReference type="CDD" id="cd05401">
    <property type="entry name" value="NT_GlnE_GlnD_like"/>
    <property type="match status" value="1"/>
</dbReference>
<reference evidence="3 4" key="1">
    <citation type="journal article" date="2003" name="Int. J. Syst. Evol. Microbiol.">
        <title>Halobacillus salinus sp. nov., isolated from a salt lake on the coast of the East Sea in Korea.</title>
        <authorList>
            <person name="Yoon J.H."/>
            <person name="Kang K.H."/>
            <person name="Park Y.H."/>
        </authorList>
    </citation>
    <scope>NUCLEOTIDE SEQUENCE [LARGE SCALE GENOMIC DNA]</scope>
    <source>
        <strain evidence="3 4">HSL-3</strain>
    </source>
</reference>
<evidence type="ECO:0000259" key="1">
    <source>
        <dbReference type="Pfam" id="PF03445"/>
    </source>
</evidence>
<evidence type="ECO:0000259" key="2">
    <source>
        <dbReference type="Pfam" id="PF10335"/>
    </source>
</evidence>
<name>A0A4Z0GZN4_9BACI</name>
<comment type="caution">
    <text evidence="3">The sequence shown here is derived from an EMBL/GenBank/DDBJ whole genome shotgun (WGS) entry which is preliminary data.</text>
</comment>
<evidence type="ECO:0008006" key="5">
    <source>
        <dbReference type="Google" id="ProtNLM"/>
    </source>
</evidence>
<sequence>MFTTYEEIRAWREDTIRSVAEDPLQLNAFHDQLIYQTVQLAKGKVEREQGEVPAPFAFFLMGSAGRYEQSFWSDQDHGLLFEGDHQAYFLKMGEEISDGLAVVGYAYCEGNVMASNPLWCQSVDSFSNQVERWLMEPEWSSLRNFSIFFDSRVLVGEKQFLVHVKEKVFSYLNENTGLYARLVDNVQMIKKGVGIFGQLLPEQKGEHEGDINIKQTAYFPYVNALRMLALLRGVDDSSTLSRMAAMKERYPTVGSFEKDFLGLLELRLRYQVQSDSYEGVHLLPVKQLSKGDKQQLKEAIKQGHKLFSTMKSIMKKEGVL</sequence>
<dbReference type="RefSeq" id="WP_135328238.1">
    <property type="nucleotide sequence ID" value="NZ_SRJC01000004.1"/>
</dbReference>
<dbReference type="GO" id="GO:0008773">
    <property type="term" value="F:[protein-PII] uridylyltransferase activity"/>
    <property type="evidence" value="ECO:0007669"/>
    <property type="project" value="InterPro"/>
</dbReference>
<feature type="domain" description="Protein-PII uridylyltransferase N-terminal" evidence="1">
    <location>
        <begin position="27"/>
        <end position="138"/>
    </location>
</feature>
<keyword evidence="4" id="KW-1185">Reference proteome</keyword>
<dbReference type="STRING" id="192814.GCA_900166575_03799"/>
<feature type="domain" description="DUF294" evidence="2">
    <location>
        <begin position="179"/>
        <end position="311"/>
    </location>
</feature>
<proteinExistence type="predicted"/>
<dbReference type="Proteomes" id="UP000297982">
    <property type="component" value="Unassembled WGS sequence"/>
</dbReference>
<evidence type="ECO:0000313" key="3">
    <source>
        <dbReference type="EMBL" id="TGB01958.1"/>
    </source>
</evidence>
<dbReference type="InterPro" id="IPR005105">
    <property type="entry name" value="GlnD_Uridyltrans_N"/>
</dbReference>
<organism evidence="3 4">
    <name type="scientific">Halobacillus salinus</name>
    <dbReference type="NCBI Taxonomy" id="192814"/>
    <lineage>
        <taxon>Bacteria</taxon>
        <taxon>Bacillati</taxon>
        <taxon>Bacillota</taxon>
        <taxon>Bacilli</taxon>
        <taxon>Bacillales</taxon>
        <taxon>Bacillaceae</taxon>
        <taxon>Halobacillus</taxon>
    </lineage>
</organism>
<accession>A0A4Z0GZN4</accession>
<dbReference type="AlphaFoldDB" id="A0A4Z0GZN4"/>
<dbReference type="InterPro" id="IPR018821">
    <property type="entry name" value="DUF294_put_nucleoTrafse_sb-bd"/>
</dbReference>
<dbReference type="Pfam" id="PF10335">
    <property type="entry name" value="DUF294_C"/>
    <property type="match status" value="1"/>
</dbReference>